<name>A0ABY8H8S6_9MICC</name>
<keyword evidence="4" id="KW-1185">Reference proteome</keyword>
<dbReference type="Gene3D" id="3.40.190.10">
    <property type="entry name" value="Periplasmic binding protein-like II"/>
    <property type="match status" value="1"/>
</dbReference>
<gene>
    <name evidence="3" type="ORF">P8192_02480</name>
</gene>
<proteinExistence type="inferred from homology"/>
<keyword evidence="2" id="KW-0732">Signal</keyword>
<evidence type="ECO:0000313" key="4">
    <source>
        <dbReference type="Proteomes" id="UP001219037"/>
    </source>
</evidence>
<dbReference type="PANTHER" id="PTHR42928">
    <property type="entry name" value="TRICARBOXYLATE-BINDING PROTEIN"/>
    <property type="match status" value="1"/>
</dbReference>
<feature type="chain" id="PRO_5046133795" evidence="2">
    <location>
        <begin position="30"/>
        <end position="351"/>
    </location>
</feature>
<evidence type="ECO:0000313" key="3">
    <source>
        <dbReference type="EMBL" id="WFP17012.1"/>
    </source>
</evidence>
<feature type="signal peptide" evidence="2">
    <location>
        <begin position="1"/>
        <end position="29"/>
    </location>
</feature>
<reference evidence="3 4" key="1">
    <citation type="submission" date="2023-04" db="EMBL/GenBank/DDBJ databases">
        <title>Funneling lignin-derived compounds into biodiesel using alkali-halophilic Citricoccus sp. P2.</title>
        <authorList>
            <person name="Luo C.-B."/>
        </authorList>
    </citation>
    <scope>NUCLEOTIDE SEQUENCE [LARGE SCALE GENOMIC DNA]</scope>
    <source>
        <strain evidence="3 4">P2</strain>
    </source>
</reference>
<dbReference type="PANTHER" id="PTHR42928:SF5">
    <property type="entry name" value="BLR1237 PROTEIN"/>
    <property type="match status" value="1"/>
</dbReference>
<dbReference type="Proteomes" id="UP001219037">
    <property type="component" value="Chromosome"/>
</dbReference>
<dbReference type="RefSeq" id="WP_278158235.1">
    <property type="nucleotide sequence ID" value="NZ_CP121252.1"/>
</dbReference>
<dbReference type="EMBL" id="CP121252">
    <property type="protein sequence ID" value="WFP17012.1"/>
    <property type="molecule type" value="Genomic_DNA"/>
</dbReference>
<dbReference type="CDD" id="cd07012">
    <property type="entry name" value="PBP2_Bug_TTT"/>
    <property type="match status" value="1"/>
</dbReference>
<comment type="similarity">
    <text evidence="1">Belongs to the UPF0065 (bug) family.</text>
</comment>
<accession>A0ABY8H8S6</accession>
<dbReference type="Gene3D" id="3.40.190.150">
    <property type="entry name" value="Bordetella uptake gene, domain 1"/>
    <property type="match status" value="1"/>
</dbReference>
<dbReference type="PIRSF" id="PIRSF017082">
    <property type="entry name" value="YflP"/>
    <property type="match status" value="1"/>
</dbReference>
<evidence type="ECO:0000256" key="2">
    <source>
        <dbReference type="SAM" id="SignalP"/>
    </source>
</evidence>
<dbReference type="InterPro" id="IPR005064">
    <property type="entry name" value="BUG"/>
</dbReference>
<dbReference type="Pfam" id="PF03401">
    <property type="entry name" value="TctC"/>
    <property type="match status" value="1"/>
</dbReference>
<evidence type="ECO:0000256" key="1">
    <source>
        <dbReference type="ARBA" id="ARBA00006987"/>
    </source>
</evidence>
<dbReference type="InterPro" id="IPR042100">
    <property type="entry name" value="Bug_dom1"/>
</dbReference>
<protein>
    <submittedName>
        <fullName evidence="3">Tripartite tricarboxylate transporter substrate binding protein</fullName>
    </submittedName>
</protein>
<sequence>MTTATSSILFRRRGIAAGAVLSIAALVLAGCSNSGDEEAGGDAAANGDTCDISAEYPSGPIELVVPFAAGGGTDSVARLIAEELGSAMDAQINVVNRTGGGGVVGHQAIATANPNGQTIGLVTAELAMLHHLGLTDVSPESVTTISQMNADPAGLTVAADSEFESVSDVIDHARENPGDLVASGTAQAGIWHVSLAGMLLAEDVDADAIRWVPSEGAAPALQEVVAGGVDISTASLAENRTMIEAGRAKALGVMDEERAPGFDEVETLQEQGIDFSMGTWRGIAGPADMDEDIVAELECHLGQIAESEAYTTFMEDAGLGMLYRNAEEFATFAEEDDVTKGDIIREAGLAE</sequence>
<organism evidence="3 4">
    <name type="scientific">Citricoccus muralis</name>
    <dbReference type="NCBI Taxonomy" id="169134"/>
    <lineage>
        <taxon>Bacteria</taxon>
        <taxon>Bacillati</taxon>
        <taxon>Actinomycetota</taxon>
        <taxon>Actinomycetes</taxon>
        <taxon>Micrococcales</taxon>
        <taxon>Micrococcaceae</taxon>
        <taxon>Citricoccus</taxon>
    </lineage>
</organism>